<dbReference type="Proteomes" id="UP000053558">
    <property type="component" value="Unassembled WGS sequence"/>
</dbReference>
<dbReference type="AlphaFoldDB" id="A0A5M3MYG3"/>
<name>A0A5M3MYG3_CONPW</name>
<feature type="transmembrane region" description="Helical" evidence="1">
    <location>
        <begin position="12"/>
        <end position="32"/>
    </location>
</feature>
<keyword evidence="1" id="KW-0812">Transmembrane</keyword>
<feature type="transmembrane region" description="Helical" evidence="1">
    <location>
        <begin position="528"/>
        <end position="548"/>
    </location>
</feature>
<organism evidence="2 3">
    <name type="scientific">Coniophora puteana (strain RWD-64-598)</name>
    <name type="common">Brown rot fungus</name>
    <dbReference type="NCBI Taxonomy" id="741705"/>
    <lineage>
        <taxon>Eukaryota</taxon>
        <taxon>Fungi</taxon>
        <taxon>Dikarya</taxon>
        <taxon>Basidiomycota</taxon>
        <taxon>Agaricomycotina</taxon>
        <taxon>Agaricomycetes</taxon>
        <taxon>Agaricomycetidae</taxon>
        <taxon>Boletales</taxon>
        <taxon>Coniophorineae</taxon>
        <taxon>Coniophoraceae</taxon>
        <taxon>Coniophora</taxon>
    </lineage>
</organism>
<keyword evidence="3" id="KW-1185">Reference proteome</keyword>
<sequence length="621" mass="68182">MFGMTLPVLRWITHFLHFALVIIHIVFLKIHATRAEQYWINTVLQEGSRLPTILSVSQQAFYTVYSTILVTLTQRLGLLRALHRRQSLTTLSDASSAWSGLGSALVSLWNNTHMPAGVVSSTIITAYLGCALVLHVVSSSIMSMAPTGYQTVQNASAPIWVMRGWPVNLSKESAKYFDWTTLVGFTFKHDGMPSYEEPGLDGTTVYDTVDTSEWAGTIQLNATTVDFKCGLVPSANMTLTTKASAENTLVWNGYASNTSLSVPWINLVTYNEQMTNLINGSGVDVVYMITTALDSSSSLDNAYGVPMNWTYSNGTGIQQARVQAFFAGCSMIAASKNVLTDIQTNEVLSCLPPSSDDGQQMWQGLPNGNSYTNVFTNGSGETLGNMTQGSEVASQTTTEAHQWLSLALAKSPHSTIRISDFGGPGYTISTADYYLMRQLGIDTSSLANNSSQMSTTAPPNPTFSLNVTNLESALAKTAAKILNTLTWFEPMAPDYIQSTPVESREYRVEVEVPKIVLISMLNINLTPLLFAFFASFIMLVISVYVVGFQSRDNLVVRNASMLETLWLANRNPLLRDRFDEVNDPTIDNLRAAGMFEICLSEDFDSGRVKAKEKEFDIAAYL</sequence>
<accession>A0A5M3MYG3</accession>
<comment type="caution">
    <text evidence="2">The sequence shown here is derived from an EMBL/GenBank/DDBJ whole genome shotgun (WGS) entry which is preliminary data.</text>
</comment>
<keyword evidence="1" id="KW-0472">Membrane</keyword>
<dbReference type="RefSeq" id="XP_007765598.1">
    <property type="nucleotide sequence ID" value="XM_007767408.1"/>
</dbReference>
<proteinExistence type="predicted"/>
<evidence type="ECO:0000313" key="2">
    <source>
        <dbReference type="EMBL" id="EIW83651.1"/>
    </source>
</evidence>
<evidence type="ECO:0000256" key="1">
    <source>
        <dbReference type="SAM" id="Phobius"/>
    </source>
</evidence>
<evidence type="ECO:0000313" key="3">
    <source>
        <dbReference type="Proteomes" id="UP000053558"/>
    </source>
</evidence>
<keyword evidence="1" id="KW-1133">Transmembrane helix</keyword>
<reference evidence="3" key="1">
    <citation type="journal article" date="2012" name="Science">
        <title>The Paleozoic origin of enzymatic lignin decomposition reconstructed from 31 fungal genomes.</title>
        <authorList>
            <person name="Floudas D."/>
            <person name="Binder M."/>
            <person name="Riley R."/>
            <person name="Barry K."/>
            <person name="Blanchette R.A."/>
            <person name="Henrissat B."/>
            <person name="Martinez A.T."/>
            <person name="Otillar R."/>
            <person name="Spatafora J.W."/>
            <person name="Yadav J.S."/>
            <person name="Aerts A."/>
            <person name="Benoit I."/>
            <person name="Boyd A."/>
            <person name="Carlson A."/>
            <person name="Copeland A."/>
            <person name="Coutinho P.M."/>
            <person name="de Vries R.P."/>
            <person name="Ferreira P."/>
            <person name="Findley K."/>
            <person name="Foster B."/>
            <person name="Gaskell J."/>
            <person name="Glotzer D."/>
            <person name="Gorecki P."/>
            <person name="Heitman J."/>
            <person name="Hesse C."/>
            <person name="Hori C."/>
            <person name="Igarashi K."/>
            <person name="Jurgens J.A."/>
            <person name="Kallen N."/>
            <person name="Kersten P."/>
            <person name="Kohler A."/>
            <person name="Kuees U."/>
            <person name="Kumar T.K.A."/>
            <person name="Kuo A."/>
            <person name="LaButti K."/>
            <person name="Larrondo L.F."/>
            <person name="Lindquist E."/>
            <person name="Ling A."/>
            <person name="Lombard V."/>
            <person name="Lucas S."/>
            <person name="Lundell T."/>
            <person name="Martin R."/>
            <person name="McLaughlin D.J."/>
            <person name="Morgenstern I."/>
            <person name="Morin E."/>
            <person name="Murat C."/>
            <person name="Nagy L.G."/>
            <person name="Nolan M."/>
            <person name="Ohm R.A."/>
            <person name="Patyshakuliyeva A."/>
            <person name="Rokas A."/>
            <person name="Ruiz-Duenas F.J."/>
            <person name="Sabat G."/>
            <person name="Salamov A."/>
            <person name="Samejima M."/>
            <person name="Schmutz J."/>
            <person name="Slot J.C."/>
            <person name="St John F."/>
            <person name="Stenlid J."/>
            <person name="Sun H."/>
            <person name="Sun S."/>
            <person name="Syed K."/>
            <person name="Tsang A."/>
            <person name="Wiebenga A."/>
            <person name="Young D."/>
            <person name="Pisabarro A."/>
            <person name="Eastwood D.C."/>
            <person name="Martin F."/>
            <person name="Cullen D."/>
            <person name="Grigoriev I.V."/>
            <person name="Hibbett D.S."/>
        </authorList>
    </citation>
    <scope>NUCLEOTIDE SEQUENCE [LARGE SCALE GENOMIC DNA]</scope>
    <source>
        <strain evidence="3">RWD-64-598 SS2</strain>
    </source>
</reference>
<dbReference type="KEGG" id="cput:CONPUDRAFT_162996"/>
<protein>
    <submittedName>
        <fullName evidence="2">Uncharacterized protein</fullName>
    </submittedName>
</protein>
<dbReference type="OrthoDB" id="2647100at2759"/>
<feature type="transmembrane region" description="Helical" evidence="1">
    <location>
        <begin position="115"/>
        <end position="137"/>
    </location>
</feature>
<dbReference type="EMBL" id="JH711575">
    <property type="protein sequence ID" value="EIW83651.1"/>
    <property type="molecule type" value="Genomic_DNA"/>
</dbReference>
<dbReference type="GeneID" id="19204825"/>
<gene>
    <name evidence="2" type="ORF">CONPUDRAFT_162996</name>
</gene>